<gene>
    <name evidence="1" type="ORF">Glove_374g50</name>
</gene>
<dbReference type="Proteomes" id="UP000266861">
    <property type="component" value="Unassembled WGS sequence"/>
</dbReference>
<reference evidence="1 2" key="1">
    <citation type="submission" date="2018-08" db="EMBL/GenBank/DDBJ databases">
        <title>Genome and evolution of the arbuscular mycorrhizal fungus Diversispora epigaea (formerly Glomus versiforme) and its bacterial endosymbionts.</title>
        <authorList>
            <person name="Sun X."/>
            <person name="Fei Z."/>
            <person name="Harrison M."/>
        </authorList>
    </citation>
    <scope>NUCLEOTIDE SEQUENCE [LARGE SCALE GENOMIC DNA]</scope>
    <source>
        <strain evidence="1 2">IT104</strain>
    </source>
</reference>
<comment type="caution">
    <text evidence="1">The sequence shown here is derived from an EMBL/GenBank/DDBJ whole genome shotgun (WGS) entry which is preliminary data.</text>
</comment>
<protein>
    <submittedName>
        <fullName evidence="1">Uncharacterized protein</fullName>
    </submittedName>
</protein>
<proteinExistence type="predicted"/>
<evidence type="ECO:0000313" key="2">
    <source>
        <dbReference type="Proteomes" id="UP000266861"/>
    </source>
</evidence>
<keyword evidence="2" id="KW-1185">Reference proteome</keyword>
<evidence type="ECO:0000313" key="1">
    <source>
        <dbReference type="EMBL" id="RHZ58338.1"/>
    </source>
</evidence>
<sequence length="142" mass="16292">MVKNEFQSTFSLCSRCRNSSLSTVGKFIFIKIETRAIGKAEEKRNLLSTFAIILEFELIQYLAKGFEVTVQKLLSEAPKASNNAKKPCIYNKFENESDVMIYSVNKTADESSNNSEHIFYEMHVLLTLLNLSYSFTYIKISF</sequence>
<accession>A0A397H8R5</accession>
<organism evidence="1 2">
    <name type="scientific">Diversispora epigaea</name>
    <dbReference type="NCBI Taxonomy" id="1348612"/>
    <lineage>
        <taxon>Eukaryota</taxon>
        <taxon>Fungi</taxon>
        <taxon>Fungi incertae sedis</taxon>
        <taxon>Mucoromycota</taxon>
        <taxon>Glomeromycotina</taxon>
        <taxon>Glomeromycetes</taxon>
        <taxon>Diversisporales</taxon>
        <taxon>Diversisporaceae</taxon>
        <taxon>Diversispora</taxon>
    </lineage>
</organism>
<name>A0A397H8R5_9GLOM</name>
<dbReference type="AlphaFoldDB" id="A0A397H8R5"/>
<dbReference type="EMBL" id="PQFF01000337">
    <property type="protein sequence ID" value="RHZ58338.1"/>
    <property type="molecule type" value="Genomic_DNA"/>
</dbReference>